<sequence length="118" mass="13123">MTPRVITLSLLPRNAPLRAWFSPGETQWARPPRPLRLDGGAEPSRLAKLVPSQQQQVGYVGSPDYWLFAGHAAPAFDPATPRNVTTQLGQTVYLNCIVNNLGEKTVRKRSKKRKALSF</sequence>
<comment type="caution">
    <text evidence="1">The sequence shown here is derived from an EMBL/GenBank/DDBJ whole genome shotgun (WGS) entry which is preliminary data.</text>
</comment>
<accession>A0A9J6FWP6</accession>
<organism evidence="1 2">
    <name type="scientific">Haemaphysalis longicornis</name>
    <name type="common">Bush tick</name>
    <dbReference type="NCBI Taxonomy" id="44386"/>
    <lineage>
        <taxon>Eukaryota</taxon>
        <taxon>Metazoa</taxon>
        <taxon>Ecdysozoa</taxon>
        <taxon>Arthropoda</taxon>
        <taxon>Chelicerata</taxon>
        <taxon>Arachnida</taxon>
        <taxon>Acari</taxon>
        <taxon>Parasitiformes</taxon>
        <taxon>Ixodida</taxon>
        <taxon>Ixodoidea</taxon>
        <taxon>Ixodidae</taxon>
        <taxon>Haemaphysalinae</taxon>
        <taxon>Haemaphysalis</taxon>
    </lineage>
</organism>
<proteinExistence type="predicted"/>
<keyword evidence="2" id="KW-1185">Reference proteome</keyword>
<evidence type="ECO:0000313" key="2">
    <source>
        <dbReference type="Proteomes" id="UP000821853"/>
    </source>
</evidence>
<dbReference type="Proteomes" id="UP000821853">
    <property type="component" value="Chromosome 3"/>
</dbReference>
<dbReference type="EMBL" id="JABSTR010000005">
    <property type="protein sequence ID" value="KAH9370534.1"/>
    <property type="molecule type" value="Genomic_DNA"/>
</dbReference>
<dbReference type="Gene3D" id="2.60.40.10">
    <property type="entry name" value="Immunoglobulins"/>
    <property type="match status" value="1"/>
</dbReference>
<name>A0A9J6FWP6_HAELO</name>
<protein>
    <recommendedName>
        <fullName evidence="3">Ig-like domain-containing protein</fullName>
    </recommendedName>
</protein>
<evidence type="ECO:0000313" key="1">
    <source>
        <dbReference type="EMBL" id="KAH9370534.1"/>
    </source>
</evidence>
<gene>
    <name evidence="1" type="ORF">HPB48_012522</name>
</gene>
<evidence type="ECO:0008006" key="3">
    <source>
        <dbReference type="Google" id="ProtNLM"/>
    </source>
</evidence>
<dbReference type="OrthoDB" id="190835at2759"/>
<dbReference type="VEuPathDB" id="VectorBase:HLOH_041756"/>
<dbReference type="AlphaFoldDB" id="A0A9J6FWP6"/>
<reference evidence="1 2" key="1">
    <citation type="journal article" date="2020" name="Cell">
        <title>Large-Scale Comparative Analyses of Tick Genomes Elucidate Their Genetic Diversity and Vector Capacities.</title>
        <authorList>
            <consortium name="Tick Genome and Microbiome Consortium (TIGMIC)"/>
            <person name="Jia N."/>
            <person name="Wang J."/>
            <person name="Shi W."/>
            <person name="Du L."/>
            <person name="Sun Y."/>
            <person name="Zhan W."/>
            <person name="Jiang J.F."/>
            <person name="Wang Q."/>
            <person name="Zhang B."/>
            <person name="Ji P."/>
            <person name="Bell-Sakyi L."/>
            <person name="Cui X.M."/>
            <person name="Yuan T.T."/>
            <person name="Jiang B.G."/>
            <person name="Yang W.F."/>
            <person name="Lam T.T."/>
            <person name="Chang Q.C."/>
            <person name="Ding S.J."/>
            <person name="Wang X.J."/>
            <person name="Zhu J.G."/>
            <person name="Ruan X.D."/>
            <person name="Zhao L."/>
            <person name="Wei J.T."/>
            <person name="Ye R.Z."/>
            <person name="Que T.C."/>
            <person name="Du C.H."/>
            <person name="Zhou Y.H."/>
            <person name="Cheng J.X."/>
            <person name="Dai P.F."/>
            <person name="Guo W.B."/>
            <person name="Han X.H."/>
            <person name="Huang E.J."/>
            <person name="Li L.F."/>
            <person name="Wei W."/>
            <person name="Gao Y.C."/>
            <person name="Liu J.Z."/>
            <person name="Shao H.Z."/>
            <person name="Wang X."/>
            <person name="Wang C.C."/>
            <person name="Yang T.C."/>
            <person name="Huo Q.B."/>
            <person name="Li W."/>
            <person name="Chen H.Y."/>
            <person name="Chen S.E."/>
            <person name="Zhou L.G."/>
            <person name="Ni X.B."/>
            <person name="Tian J.H."/>
            <person name="Sheng Y."/>
            <person name="Liu T."/>
            <person name="Pan Y.S."/>
            <person name="Xia L.Y."/>
            <person name="Li J."/>
            <person name="Zhao F."/>
            <person name="Cao W.C."/>
        </authorList>
    </citation>
    <scope>NUCLEOTIDE SEQUENCE [LARGE SCALE GENOMIC DNA]</scope>
    <source>
        <strain evidence="1">HaeL-2018</strain>
    </source>
</reference>
<dbReference type="InterPro" id="IPR013783">
    <property type="entry name" value="Ig-like_fold"/>
</dbReference>